<evidence type="ECO:0000313" key="2">
    <source>
        <dbReference type="Proteomes" id="UP001333110"/>
    </source>
</evidence>
<keyword evidence="2" id="KW-1185">Reference proteome</keyword>
<dbReference type="EMBL" id="JAUNZN010000002">
    <property type="protein sequence ID" value="KAK4828288.1"/>
    <property type="molecule type" value="Genomic_DNA"/>
</dbReference>
<protein>
    <submittedName>
        <fullName evidence="1">Uncharacterized protein</fullName>
    </submittedName>
</protein>
<accession>A0AAN7SHE8</accession>
<gene>
    <name evidence="1" type="ORF">QYF61_024953</name>
</gene>
<evidence type="ECO:0000313" key="1">
    <source>
        <dbReference type="EMBL" id="KAK4828288.1"/>
    </source>
</evidence>
<dbReference type="AlphaFoldDB" id="A0AAN7SHE8"/>
<sequence>MGERIRRAKLKPGHCKYLKEGCKEEGARLFSVVPSEKTRDSGHKLKHRRFPLNLRKHFLTVRVTEHCHRLPREDVELPSLEICKSHKYMVLANLTPMDVNGGADIHLQPMEDPMLEQVDTPKGGCDPGTTLEQSVPERLVTPWKGPMLEQLVKNCSPLEGFTLEEFVEDCLLWEGLHDGAGEECEESSP</sequence>
<name>A0AAN7SHE8_MYCAM</name>
<comment type="caution">
    <text evidence="1">The sequence shown here is derived from an EMBL/GenBank/DDBJ whole genome shotgun (WGS) entry which is preliminary data.</text>
</comment>
<dbReference type="Proteomes" id="UP001333110">
    <property type="component" value="Unassembled WGS sequence"/>
</dbReference>
<organism evidence="1 2">
    <name type="scientific">Mycteria americana</name>
    <name type="common">Wood stork</name>
    <dbReference type="NCBI Taxonomy" id="33587"/>
    <lineage>
        <taxon>Eukaryota</taxon>
        <taxon>Metazoa</taxon>
        <taxon>Chordata</taxon>
        <taxon>Craniata</taxon>
        <taxon>Vertebrata</taxon>
        <taxon>Euteleostomi</taxon>
        <taxon>Archelosauria</taxon>
        <taxon>Archosauria</taxon>
        <taxon>Dinosauria</taxon>
        <taxon>Saurischia</taxon>
        <taxon>Theropoda</taxon>
        <taxon>Coelurosauria</taxon>
        <taxon>Aves</taxon>
        <taxon>Neognathae</taxon>
        <taxon>Neoaves</taxon>
        <taxon>Aequornithes</taxon>
        <taxon>Ciconiiformes</taxon>
        <taxon>Ciconiidae</taxon>
        <taxon>Mycteria</taxon>
    </lineage>
</organism>
<proteinExistence type="predicted"/>
<reference evidence="1 2" key="1">
    <citation type="journal article" date="2023" name="J. Hered.">
        <title>Chromosome-level genome of the wood stork (Mycteria americana) provides insight into avian chromosome evolution.</title>
        <authorList>
            <person name="Flamio R. Jr."/>
            <person name="Ramstad K.M."/>
        </authorList>
    </citation>
    <scope>NUCLEOTIDE SEQUENCE [LARGE SCALE GENOMIC DNA]</scope>
    <source>
        <strain evidence="1">JAX WOST 10</strain>
    </source>
</reference>